<name>A0ABT7LGU0_9BURK</name>
<keyword evidence="2" id="KW-0472">Membrane</keyword>
<gene>
    <name evidence="4" type="ORF">QRD43_09160</name>
</gene>
<dbReference type="InterPro" id="IPR052763">
    <property type="entry name" value="DnaJ_C4"/>
</dbReference>
<accession>A0ABT7LGU0</accession>
<organism evidence="4 5">
    <name type="scientific">Roseateles subflavus</name>
    <dbReference type="NCBI Taxonomy" id="3053353"/>
    <lineage>
        <taxon>Bacteria</taxon>
        <taxon>Pseudomonadati</taxon>
        <taxon>Pseudomonadota</taxon>
        <taxon>Betaproteobacteria</taxon>
        <taxon>Burkholderiales</taxon>
        <taxon>Sphaerotilaceae</taxon>
        <taxon>Roseateles</taxon>
    </lineage>
</organism>
<evidence type="ECO:0000259" key="3">
    <source>
        <dbReference type="PROSITE" id="PS50076"/>
    </source>
</evidence>
<dbReference type="InterPro" id="IPR001623">
    <property type="entry name" value="DnaJ_domain"/>
</dbReference>
<comment type="caution">
    <text evidence="4">The sequence shown here is derived from an EMBL/GenBank/DDBJ whole genome shotgun (WGS) entry which is preliminary data.</text>
</comment>
<feature type="compositionally biased region" description="Basic and acidic residues" evidence="1">
    <location>
        <begin position="228"/>
        <end position="253"/>
    </location>
</feature>
<evidence type="ECO:0000313" key="4">
    <source>
        <dbReference type="EMBL" id="MDL5032077.1"/>
    </source>
</evidence>
<dbReference type="InterPro" id="IPR036869">
    <property type="entry name" value="J_dom_sf"/>
</dbReference>
<dbReference type="EMBL" id="JASVDS010000002">
    <property type="protein sequence ID" value="MDL5032077.1"/>
    <property type="molecule type" value="Genomic_DNA"/>
</dbReference>
<keyword evidence="2" id="KW-1133">Transmembrane helix</keyword>
<feature type="region of interest" description="Disordered" evidence="1">
    <location>
        <begin position="213"/>
        <end position="260"/>
    </location>
</feature>
<evidence type="ECO:0000313" key="5">
    <source>
        <dbReference type="Proteomes" id="UP001238603"/>
    </source>
</evidence>
<dbReference type="RefSeq" id="WP_285982178.1">
    <property type="nucleotide sequence ID" value="NZ_JASVDS010000002.1"/>
</dbReference>
<dbReference type="PROSITE" id="PS50076">
    <property type="entry name" value="DNAJ_2"/>
    <property type="match status" value="1"/>
</dbReference>
<keyword evidence="2" id="KW-0812">Transmembrane</keyword>
<dbReference type="Proteomes" id="UP001238603">
    <property type="component" value="Unassembled WGS sequence"/>
</dbReference>
<dbReference type="SUPFAM" id="SSF46565">
    <property type="entry name" value="Chaperone J-domain"/>
    <property type="match status" value="1"/>
</dbReference>
<evidence type="ECO:0000256" key="1">
    <source>
        <dbReference type="SAM" id="MobiDB-lite"/>
    </source>
</evidence>
<dbReference type="PANTHER" id="PTHR44825">
    <property type="match status" value="1"/>
</dbReference>
<protein>
    <submittedName>
        <fullName evidence="4">J domain-containing protein</fullName>
    </submittedName>
</protein>
<dbReference type="PANTHER" id="PTHR44825:SF1">
    <property type="entry name" value="DNAJ HOMOLOG SUBFAMILY C MEMBER 4"/>
    <property type="match status" value="1"/>
</dbReference>
<proteinExistence type="predicted"/>
<reference evidence="4 5" key="1">
    <citation type="submission" date="2023-06" db="EMBL/GenBank/DDBJ databases">
        <title>Pelomonas sp. APW6 16S ribosomal RNA gene genome sequencing and assembly.</title>
        <authorList>
            <person name="Woo H."/>
        </authorList>
    </citation>
    <scope>NUCLEOTIDE SEQUENCE [LARGE SCALE GENOMIC DNA]</scope>
    <source>
        <strain evidence="4 5">APW6</strain>
    </source>
</reference>
<dbReference type="Gene3D" id="1.10.287.110">
    <property type="entry name" value="DnaJ domain"/>
    <property type="match status" value="1"/>
</dbReference>
<evidence type="ECO:0000256" key="2">
    <source>
        <dbReference type="SAM" id="Phobius"/>
    </source>
</evidence>
<keyword evidence="5" id="KW-1185">Reference proteome</keyword>
<sequence>MKDTRTLYELLGVRREATATEIRTGYRLELDALEALRATLPKQDFDDRVQLLRVAYTTLNDPISRAGYDADLDAAAKAAAAGYGSGALATIGGPSAGTRADALGLRADALALRADALMARADIGAASARPDGLFSDWPPGMARLLGYALLVALLIGVSMGVSRCSTKSARAQIEAREAQERRASEQAALQDYYQTHGVRPANRAEMEMLEAERRRRENLERQTSVDNQRAEEQQRRIDEENRRRGDETTREVQRAMAEQAEEQQRLKFEAEQLALEISLTNNEYDRKRLQLRLKQLKERMNTP</sequence>
<feature type="transmembrane region" description="Helical" evidence="2">
    <location>
        <begin position="144"/>
        <end position="162"/>
    </location>
</feature>
<feature type="domain" description="J" evidence="3">
    <location>
        <begin position="6"/>
        <end position="72"/>
    </location>
</feature>